<dbReference type="InterPro" id="IPR014558">
    <property type="entry name" value="UCP029720"/>
</dbReference>
<keyword evidence="3" id="KW-1185">Reference proteome</keyword>
<reference evidence="2 3" key="1">
    <citation type="submission" date="2023-03" db="EMBL/GenBank/DDBJ databases">
        <title>Diaphorobacter basophil sp. nov., isolated from a sewage-treatment plant.</title>
        <authorList>
            <person name="Yang K."/>
        </authorList>
    </citation>
    <scope>NUCLEOTIDE SEQUENCE [LARGE SCALE GENOMIC DNA]</scope>
    <source>
        <strain evidence="2 3">Y-1</strain>
    </source>
</reference>
<keyword evidence="1" id="KW-0732">Signal</keyword>
<gene>
    <name evidence="2" type="ORF">P4826_06400</name>
</gene>
<feature type="signal peptide" evidence="1">
    <location>
        <begin position="1"/>
        <end position="22"/>
    </location>
</feature>
<evidence type="ECO:0000256" key="1">
    <source>
        <dbReference type="SAM" id="SignalP"/>
    </source>
</evidence>
<proteinExistence type="predicted"/>
<organism evidence="2 3">
    <name type="scientific">Diaphorobacter limosus</name>
    <dbReference type="NCBI Taxonomy" id="3036128"/>
    <lineage>
        <taxon>Bacteria</taxon>
        <taxon>Pseudomonadati</taxon>
        <taxon>Pseudomonadota</taxon>
        <taxon>Betaproteobacteria</taxon>
        <taxon>Burkholderiales</taxon>
        <taxon>Comamonadaceae</taxon>
        <taxon>Diaphorobacter</taxon>
    </lineage>
</organism>
<protein>
    <recommendedName>
        <fullName evidence="4">Lipoprotein with Yx(FWY)xxD motif</fullName>
    </recommendedName>
</protein>
<dbReference type="Pfam" id="PF03640">
    <property type="entry name" value="Lipoprotein_15"/>
    <property type="match status" value="2"/>
</dbReference>
<dbReference type="Proteomes" id="UP001303211">
    <property type="component" value="Chromosome"/>
</dbReference>
<evidence type="ECO:0008006" key="4">
    <source>
        <dbReference type="Google" id="ProtNLM"/>
    </source>
</evidence>
<dbReference type="PROSITE" id="PS51257">
    <property type="entry name" value="PROKAR_LIPOPROTEIN"/>
    <property type="match status" value="1"/>
</dbReference>
<dbReference type="PIRSF" id="PIRSF029720">
    <property type="entry name" value="UCP029720"/>
    <property type="match status" value="1"/>
</dbReference>
<dbReference type="EMBL" id="CP136921">
    <property type="protein sequence ID" value="WOO33697.1"/>
    <property type="molecule type" value="Genomic_DNA"/>
</dbReference>
<dbReference type="RefSeq" id="WP_317703062.1">
    <property type="nucleotide sequence ID" value="NZ_CP136921.1"/>
</dbReference>
<sequence length="121" mass="12726">MTKLNSLLAVLALAGCYSMPHAQVMTQGGALVGANGMTLYTFDKDMADSGKSVCNGACATNWPPLTATAAPGGEGYSLVTRDDGTKQVAYKGKPLYYWSKDMKPGDKTGDGVNNLWRTATP</sequence>
<accession>A0ABZ0J986</accession>
<evidence type="ECO:0000313" key="3">
    <source>
        <dbReference type="Proteomes" id="UP001303211"/>
    </source>
</evidence>
<name>A0ABZ0J986_9BURK</name>
<evidence type="ECO:0000313" key="2">
    <source>
        <dbReference type="EMBL" id="WOO33697.1"/>
    </source>
</evidence>
<dbReference type="PANTHER" id="PTHR39335:SF1">
    <property type="entry name" value="BLL4220 PROTEIN"/>
    <property type="match status" value="1"/>
</dbReference>
<dbReference type="PANTHER" id="PTHR39335">
    <property type="entry name" value="BLL4220 PROTEIN"/>
    <property type="match status" value="1"/>
</dbReference>
<dbReference type="InterPro" id="IPR005297">
    <property type="entry name" value="Lipoprotein_repeat"/>
</dbReference>
<feature type="chain" id="PRO_5046016640" description="Lipoprotein with Yx(FWY)xxD motif" evidence="1">
    <location>
        <begin position="23"/>
        <end position="121"/>
    </location>
</feature>